<keyword evidence="2" id="KW-1185">Reference proteome</keyword>
<sequence>MTETGTVQVDHHQFLLTSGDTDTTDVTAEGTLIWTGPGFVSVLTGIARGPVTLTLDPSPAADTDLDEWDIAEETVIETAAPLHVTALDGDLAPAFAPIPAGRYRIRVHARGRDTHYDRDVTHPCEEYLIQLTPTTDTLGELTQLHDTDAAHHTPDTVAGKPVPRLDSRVYVGGPDSGWVKVDPDSPEAHAAYAARGTWGGRAPSEYLNADPRRRHTASFVADLDRDLVDEVAALDPAQQRALARWCTRRAFERAGLTELADFRKALEAMDNATTPPPRFTTPSQLSQLVKNDPAIPLTVVARFGGYGDTIPQLDAATAYMYTVSSDDDLEPATKAFEAIRWTSFAFGQDYPELITRLRTEFFHRP</sequence>
<accession>A0ABW6PVQ4</accession>
<evidence type="ECO:0000313" key="2">
    <source>
        <dbReference type="Proteomes" id="UP001601444"/>
    </source>
</evidence>
<protein>
    <submittedName>
        <fullName evidence="1">Uncharacterized protein</fullName>
    </submittedName>
</protein>
<dbReference type="Proteomes" id="UP001601444">
    <property type="component" value="Unassembled WGS sequence"/>
</dbReference>
<dbReference type="EMBL" id="JBIAMX010000021">
    <property type="protein sequence ID" value="MFF0546516.1"/>
    <property type="molecule type" value="Genomic_DNA"/>
</dbReference>
<evidence type="ECO:0000313" key="1">
    <source>
        <dbReference type="EMBL" id="MFF0546516.1"/>
    </source>
</evidence>
<comment type="caution">
    <text evidence="1">The sequence shown here is derived from an EMBL/GenBank/DDBJ whole genome shotgun (WGS) entry which is preliminary data.</text>
</comment>
<proteinExistence type="predicted"/>
<reference evidence="1 2" key="1">
    <citation type="submission" date="2024-10" db="EMBL/GenBank/DDBJ databases">
        <title>The Natural Products Discovery Center: Release of the First 8490 Sequenced Strains for Exploring Actinobacteria Biosynthetic Diversity.</title>
        <authorList>
            <person name="Kalkreuter E."/>
            <person name="Kautsar S.A."/>
            <person name="Yang D."/>
            <person name="Bader C.D."/>
            <person name="Teijaro C.N."/>
            <person name="Fluegel L."/>
            <person name="Davis C.M."/>
            <person name="Simpson J.R."/>
            <person name="Lauterbach L."/>
            <person name="Steele A.D."/>
            <person name="Gui C."/>
            <person name="Meng S."/>
            <person name="Li G."/>
            <person name="Viehrig K."/>
            <person name="Ye F."/>
            <person name="Su P."/>
            <person name="Kiefer A.F."/>
            <person name="Nichols A."/>
            <person name="Cepeda A.J."/>
            <person name="Yan W."/>
            <person name="Fan B."/>
            <person name="Jiang Y."/>
            <person name="Adhikari A."/>
            <person name="Zheng C.-J."/>
            <person name="Schuster L."/>
            <person name="Cowan T.M."/>
            <person name="Smanski M.J."/>
            <person name="Chevrette M.G."/>
            <person name="De Carvalho L.P.S."/>
            <person name="Shen B."/>
        </authorList>
    </citation>
    <scope>NUCLEOTIDE SEQUENCE [LARGE SCALE GENOMIC DNA]</scope>
    <source>
        <strain evidence="1 2">NPDC004045</strain>
    </source>
</reference>
<dbReference type="RefSeq" id="WP_387702856.1">
    <property type="nucleotide sequence ID" value="NZ_JBIAMX010000021.1"/>
</dbReference>
<name>A0ABW6PVQ4_9NOCA</name>
<organism evidence="1 2">
    <name type="scientific">Nocardia thailandica</name>
    <dbReference type="NCBI Taxonomy" id="257275"/>
    <lineage>
        <taxon>Bacteria</taxon>
        <taxon>Bacillati</taxon>
        <taxon>Actinomycetota</taxon>
        <taxon>Actinomycetes</taxon>
        <taxon>Mycobacteriales</taxon>
        <taxon>Nocardiaceae</taxon>
        <taxon>Nocardia</taxon>
    </lineage>
</organism>
<gene>
    <name evidence="1" type="ORF">ACFYTF_27135</name>
</gene>